<dbReference type="Gene3D" id="3.10.450.50">
    <property type="match status" value="1"/>
</dbReference>
<dbReference type="Proteomes" id="UP001310022">
    <property type="component" value="Unassembled WGS sequence"/>
</dbReference>
<dbReference type="EMBL" id="BQKE01000003">
    <property type="protein sequence ID" value="GJM63579.1"/>
    <property type="molecule type" value="Genomic_DNA"/>
</dbReference>
<feature type="domain" description="YchJ-like middle NTF2-like" evidence="1">
    <location>
        <begin position="27"/>
        <end position="125"/>
    </location>
</feature>
<accession>A0AAN5ALS4</accession>
<dbReference type="SUPFAM" id="SSF54427">
    <property type="entry name" value="NTF2-like"/>
    <property type="match status" value="1"/>
</dbReference>
<dbReference type="AlphaFoldDB" id="A0AAN5ALS4"/>
<name>A0AAN5ALS4_9BACT</name>
<proteinExistence type="predicted"/>
<protein>
    <submittedName>
        <fullName evidence="2">UPF0225 protein</fullName>
    </submittedName>
</protein>
<keyword evidence="3" id="KW-1185">Reference proteome</keyword>
<gene>
    <name evidence="2" type="ORF">PEDI_41310</name>
</gene>
<comment type="caution">
    <text evidence="2">The sequence shown here is derived from an EMBL/GenBank/DDBJ whole genome shotgun (WGS) entry which is preliminary data.</text>
</comment>
<evidence type="ECO:0000313" key="2">
    <source>
        <dbReference type="EMBL" id="GJM63579.1"/>
    </source>
</evidence>
<dbReference type="PANTHER" id="PTHR33747:SF1">
    <property type="entry name" value="ADENYLATE CYCLASE-ASSOCIATED CAP C-TERMINAL DOMAIN-CONTAINING PROTEIN"/>
    <property type="match status" value="1"/>
</dbReference>
<dbReference type="InterPro" id="IPR048469">
    <property type="entry name" value="YchJ-like_M"/>
</dbReference>
<dbReference type="SUPFAM" id="SSF103642">
    <property type="entry name" value="Sec-C motif"/>
    <property type="match status" value="1"/>
</dbReference>
<evidence type="ECO:0000313" key="3">
    <source>
        <dbReference type="Proteomes" id="UP001310022"/>
    </source>
</evidence>
<dbReference type="PANTHER" id="PTHR33747">
    <property type="entry name" value="UPF0225 PROTEIN SCO1677"/>
    <property type="match status" value="1"/>
</dbReference>
<organism evidence="2 3">
    <name type="scientific">Persicobacter diffluens</name>
    <dbReference type="NCBI Taxonomy" id="981"/>
    <lineage>
        <taxon>Bacteria</taxon>
        <taxon>Pseudomonadati</taxon>
        <taxon>Bacteroidota</taxon>
        <taxon>Cytophagia</taxon>
        <taxon>Cytophagales</taxon>
        <taxon>Persicobacteraceae</taxon>
        <taxon>Persicobacter</taxon>
    </lineage>
</organism>
<dbReference type="Pfam" id="PF02810">
    <property type="entry name" value="SEC-C"/>
    <property type="match status" value="2"/>
</dbReference>
<dbReference type="NCBIfam" id="NF002486">
    <property type="entry name" value="PRK01752.1"/>
    <property type="match status" value="1"/>
</dbReference>
<dbReference type="InterPro" id="IPR004027">
    <property type="entry name" value="SEC_C_motif"/>
</dbReference>
<dbReference type="InterPro" id="IPR032710">
    <property type="entry name" value="NTF2-like_dom_sf"/>
</dbReference>
<dbReference type="Pfam" id="PF17775">
    <property type="entry name" value="YchJ_M-like"/>
    <property type="match status" value="1"/>
</dbReference>
<reference evidence="2 3" key="1">
    <citation type="submission" date="2021-12" db="EMBL/GenBank/DDBJ databases">
        <title>Genome sequencing of bacteria with rrn-lacking chromosome and rrn-plasmid.</title>
        <authorList>
            <person name="Anda M."/>
            <person name="Iwasaki W."/>
        </authorList>
    </citation>
    <scope>NUCLEOTIDE SEQUENCE [LARGE SCALE GENOMIC DNA]</scope>
    <source>
        <strain evidence="2 3">NBRC 15940</strain>
    </source>
</reference>
<dbReference type="NCBIfam" id="NF002449">
    <property type="entry name" value="PRK01617.1"/>
    <property type="match status" value="1"/>
</dbReference>
<evidence type="ECO:0000259" key="1">
    <source>
        <dbReference type="Pfam" id="PF17775"/>
    </source>
</evidence>
<sequence length="156" mass="17809">MICPCGRQRLYADCCGRYIDGETPAPTPLDLMRSRYTAHVKVNVDYITKTTLPEKQGEIDQKAVLDWAYKTEWSGLEIVSTNDGPEENEGVVEFKAYYKDAGKTKQHHERSIFEKRDEQWYYVGGAINPKAKSDRVMRNEPCPCGSGKKYKKCCGK</sequence>